<dbReference type="InterPro" id="IPR012327">
    <property type="entry name" value="MeTrfase_D12"/>
</dbReference>
<name>A0ABN1ILA0_9CLOT</name>
<evidence type="ECO:0000313" key="8">
    <source>
        <dbReference type="Proteomes" id="UP001500339"/>
    </source>
</evidence>
<dbReference type="EMBL" id="BAAACF010000001">
    <property type="protein sequence ID" value="GAA0716381.1"/>
    <property type="molecule type" value="Genomic_DNA"/>
</dbReference>
<comment type="caution">
    <text evidence="7">The sequence shown here is derived from an EMBL/GenBank/DDBJ whole genome shotgun (WGS) entry which is preliminary data.</text>
</comment>
<dbReference type="SUPFAM" id="SSF53335">
    <property type="entry name" value="S-adenosyl-L-methionine-dependent methyltransferases"/>
    <property type="match status" value="1"/>
</dbReference>
<keyword evidence="4" id="KW-0808">Transferase</keyword>
<comment type="catalytic activity">
    <reaction evidence="6">
        <text>a 2'-deoxyadenosine in DNA + S-adenosyl-L-methionine = an N(6)-methyl-2'-deoxyadenosine in DNA + S-adenosyl-L-homocysteine + H(+)</text>
        <dbReference type="Rhea" id="RHEA:15197"/>
        <dbReference type="Rhea" id="RHEA-COMP:12418"/>
        <dbReference type="Rhea" id="RHEA-COMP:12419"/>
        <dbReference type="ChEBI" id="CHEBI:15378"/>
        <dbReference type="ChEBI" id="CHEBI:57856"/>
        <dbReference type="ChEBI" id="CHEBI:59789"/>
        <dbReference type="ChEBI" id="CHEBI:90615"/>
        <dbReference type="ChEBI" id="CHEBI:90616"/>
        <dbReference type="EC" id="2.1.1.72"/>
    </reaction>
</comment>
<keyword evidence="5" id="KW-0949">S-adenosyl-L-methionine</keyword>
<proteinExistence type="inferred from homology"/>
<dbReference type="InterPro" id="IPR023095">
    <property type="entry name" value="Ade_MeTrfase_dom_2"/>
</dbReference>
<gene>
    <name evidence="7" type="ORF">GCM10008905_00740</name>
</gene>
<reference evidence="7 8" key="1">
    <citation type="journal article" date="2019" name="Int. J. Syst. Evol. Microbiol.">
        <title>The Global Catalogue of Microorganisms (GCM) 10K type strain sequencing project: providing services to taxonomists for standard genome sequencing and annotation.</title>
        <authorList>
            <consortium name="The Broad Institute Genomics Platform"/>
            <consortium name="The Broad Institute Genome Sequencing Center for Infectious Disease"/>
            <person name="Wu L."/>
            <person name="Ma J."/>
        </authorList>
    </citation>
    <scope>NUCLEOTIDE SEQUENCE [LARGE SCALE GENOMIC DNA]</scope>
    <source>
        <strain evidence="7 8">JCM 1405</strain>
    </source>
</reference>
<evidence type="ECO:0000256" key="1">
    <source>
        <dbReference type="ARBA" id="ARBA00006594"/>
    </source>
</evidence>
<evidence type="ECO:0000256" key="3">
    <source>
        <dbReference type="ARBA" id="ARBA00022603"/>
    </source>
</evidence>
<dbReference type="EC" id="2.1.1.72" evidence="2"/>
<dbReference type="Gene3D" id="1.10.1020.10">
    <property type="entry name" value="Adenine-specific Methyltransferase, Domain 2"/>
    <property type="match status" value="1"/>
</dbReference>
<dbReference type="PANTHER" id="PTHR30481:SF2">
    <property type="entry name" value="SITE-SPECIFIC DNA-METHYLTRANSFERASE (ADENINE-SPECIFIC)"/>
    <property type="match status" value="1"/>
</dbReference>
<keyword evidence="3 7" id="KW-0489">Methyltransferase</keyword>
<accession>A0ABN1ILA0</accession>
<protein>
    <recommendedName>
        <fullName evidence="2">site-specific DNA-methyltransferase (adenine-specific)</fullName>
        <ecNumber evidence="2">2.1.1.72</ecNumber>
    </recommendedName>
</protein>
<dbReference type="PIRSF" id="PIRSF000398">
    <property type="entry name" value="M_m6A_EcoRV"/>
    <property type="match status" value="1"/>
</dbReference>
<dbReference type="Proteomes" id="UP001500339">
    <property type="component" value="Unassembled WGS sequence"/>
</dbReference>
<comment type="similarity">
    <text evidence="1">Belongs to the N(4)/N(6)-methyltransferase family.</text>
</comment>
<dbReference type="InterPro" id="IPR012263">
    <property type="entry name" value="M_m6A_EcoRV"/>
</dbReference>
<evidence type="ECO:0000256" key="5">
    <source>
        <dbReference type="ARBA" id="ARBA00022691"/>
    </source>
</evidence>
<evidence type="ECO:0000256" key="6">
    <source>
        <dbReference type="ARBA" id="ARBA00047942"/>
    </source>
</evidence>
<keyword evidence="8" id="KW-1185">Reference proteome</keyword>
<dbReference type="PANTHER" id="PTHR30481">
    <property type="entry name" value="DNA ADENINE METHYLASE"/>
    <property type="match status" value="1"/>
</dbReference>
<organism evidence="7 8">
    <name type="scientific">Clostridium malenominatum</name>
    <dbReference type="NCBI Taxonomy" id="1539"/>
    <lineage>
        <taxon>Bacteria</taxon>
        <taxon>Bacillati</taxon>
        <taxon>Bacillota</taxon>
        <taxon>Clostridia</taxon>
        <taxon>Eubacteriales</taxon>
        <taxon>Clostridiaceae</taxon>
        <taxon>Clostridium</taxon>
    </lineage>
</organism>
<dbReference type="GO" id="GO:0008168">
    <property type="term" value="F:methyltransferase activity"/>
    <property type="evidence" value="ECO:0007669"/>
    <property type="project" value="UniProtKB-KW"/>
</dbReference>
<dbReference type="GO" id="GO:0032259">
    <property type="term" value="P:methylation"/>
    <property type="evidence" value="ECO:0007669"/>
    <property type="project" value="UniProtKB-KW"/>
</dbReference>
<dbReference type="InterPro" id="IPR029063">
    <property type="entry name" value="SAM-dependent_MTases_sf"/>
</dbReference>
<sequence length="286" mass="33397">MAKSYSPLRYPGGKGKFYKYIIPIFDRNNVKNAIYIEPFAGGAGLACELLIKKKVSRLVLNDYDRSIYAFWYSILNYTDEFCNKILSVDVTMHERERQKAIQLNKNTASLLDLGFSTFFLNRTNRSGIIKGGPISGTNYPLDCRFNKESLVTLIKTIASEKEKIEVSNLDAVDLIKELKDKNNKDDYFIFLDPPYYNKGKDLYVNFYKHEDHINLSETIMDNLKDYKWILTYDYCPQIKSIYMEHKESAYKNFKKKSYTLSYTAGKARKGIELLYYNKLIVPNIKY</sequence>
<evidence type="ECO:0000256" key="4">
    <source>
        <dbReference type="ARBA" id="ARBA00022679"/>
    </source>
</evidence>
<dbReference type="PRINTS" id="PR00505">
    <property type="entry name" value="D12N6MTFRASE"/>
</dbReference>
<dbReference type="Gene3D" id="3.40.50.150">
    <property type="entry name" value="Vaccinia Virus protein VP39"/>
    <property type="match status" value="1"/>
</dbReference>
<dbReference type="RefSeq" id="WP_343765243.1">
    <property type="nucleotide sequence ID" value="NZ_BAAACF010000001.1"/>
</dbReference>
<evidence type="ECO:0000256" key="2">
    <source>
        <dbReference type="ARBA" id="ARBA00011900"/>
    </source>
</evidence>
<evidence type="ECO:0000313" key="7">
    <source>
        <dbReference type="EMBL" id="GAA0716381.1"/>
    </source>
</evidence>